<evidence type="ECO:0000313" key="1">
    <source>
        <dbReference type="EMBL" id="MEP1057708.1"/>
    </source>
</evidence>
<comment type="caution">
    <text evidence="1">The sequence shown here is derived from an EMBL/GenBank/DDBJ whole genome shotgun (WGS) entry which is preliminary data.</text>
</comment>
<sequence>MTNEQALLLYKSHRSAKTSPYLQASSVQFIRTELRALETIYGFPTMQIKTIAPIQTPLGTAEYLSESDPDRNGISQVTVRYPNGTTATYSSNEVELREVWVERTVQNVWTLEGQLSAIAAASANSHELAEQYEAHNLI</sequence>
<dbReference type="EMBL" id="JAMPLM010000002">
    <property type="protein sequence ID" value="MEP1057708.1"/>
    <property type="molecule type" value="Genomic_DNA"/>
</dbReference>
<proteinExistence type="predicted"/>
<keyword evidence="2" id="KW-1185">Reference proteome</keyword>
<reference evidence="1 2" key="1">
    <citation type="submission" date="2022-04" db="EMBL/GenBank/DDBJ databases">
        <title>Positive selection, recombination, and allopatry shape intraspecific diversity of widespread and dominant cyanobacteria.</title>
        <authorList>
            <person name="Wei J."/>
            <person name="Shu W."/>
            <person name="Hu C."/>
        </authorList>
    </citation>
    <scope>NUCLEOTIDE SEQUENCE [LARGE SCALE GENOMIC DNA]</scope>
    <source>
        <strain evidence="1 2">AS-A4</strain>
    </source>
</reference>
<organism evidence="1 2">
    <name type="scientific">Stenomitos frigidus AS-A4</name>
    <dbReference type="NCBI Taxonomy" id="2933935"/>
    <lineage>
        <taxon>Bacteria</taxon>
        <taxon>Bacillati</taxon>
        <taxon>Cyanobacteriota</taxon>
        <taxon>Cyanophyceae</taxon>
        <taxon>Leptolyngbyales</taxon>
        <taxon>Leptolyngbyaceae</taxon>
        <taxon>Stenomitos</taxon>
    </lineage>
</organism>
<dbReference type="RefSeq" id="WP_190450759.1">
    <property type="nucleotide sequence ID" value="NZ_JAMPLM010000002.1"/>
</dbReference>
<evidence type="ECO:0000313" key="2">
    <source>
        <dbReference type="Proteomes" id="UP001476950"/>
    </source>
</evidence>
<gene>
    <name evidence="1" type="ORF">NDI38_04600</name>
</gene>
<dbReference type="Proteomes" id="UP001476950">
    <property type="component" value="Unassembled WGS sequence"/>
</dbReference>
<protein>
    <submittedName>
        <fullName evidence="1">Uncharacterized protein</fullName>
    </submittedName>
</protein>
<accession>A0ABV0KEP6</accession>
<name>A0ABV0KEP6_9CYAN</name>